<protein>
    <recommendedName>
        <fullName evidence="3">MFS transporter</fullName>
    </recommendedName>
</protein>
<accession>A0ABU8FA92</accession>
<keyword evidence="2" id="KW-1185">Reference proteome</keyword>
<sequence length="67" mass="7674">MRRLFKNSLFSNKNFAYFFFGQSFSTIGDGFQQIALIYLIFEMGGSGSQMALSLFFSVFPRILLLLV</sequence>
<reference evidence="1 2" key="1">
    <citation type="submission" date="2024-01" db="EMBL/GenBank/DDBJ databases">
        <title>Seven novel Bacillus-like species.</title>
        <authorList>
            <person name="Liu G."/>
        </authorList>
    </citation>
    <scope>NUCLEOTIDE SEQUENCE [LARGE SCALE GENOMIC DNA]</scope>
    <source>
        <strain evidence="1 2">FJAT-51614</strain>
    </source>
</reference>
<dbReference type="Proteomes" id="UP001364890">
    <property type="component" value="Unassembled WGS sequence"/>
</dbReference>
<evidence type="ECO:0008006" key="3">
    <source>
        <dbReference type="Google" id="ProtNLM"/>
    </source>
</evidence>
<evidence type="ECO:0000313" key="1">
    <source>
        <dbReference type="EMBL" id="MEI4771714.1"/>
    </source>
</evidence>
<evidence type="ECO:0000313" key="2">
    <source>
        <dbReference type="Proteomes" id="UP001364890"/>
    </source>
</evidence>
<dbReference type="EMBL" id="JBAWSY010000025">
    <property type="protein sequence ID" value="MEI4771714.1"/>
    <property type="molecule type" value="Genomic_DNA"/>
</dbReference>
<name>A0ABU8FA92_9BACI</name>
<organism evidence="1 2">
    <name type="scientific">Psychrobacillus mangrovi</name>
    <dbReference type="NCBI Taxonomy" id="3117745"/>
    <lineage>
        <taxon>Bacteria</taxon>
        <taxon>Bacillati</taxon>
        <taxon>Bacillota</taxon>
        <taxon>Bacilli</taxon>
        <taxon>Bacillales</taxon>
        <taxon>Bacillaceae</taxon>
        <taxon>Psychrobacillus</taxon>
    </lineage>
</organism>
<dbReference type="RefSeq" id="WP_336499262.1">
    <property type="nucleotide sequence ID" value="NZ_JBAWSY010000025.1"/>
</dbReference>
<gene>
    <name evidence="1" type="ORF">WAX74_19015</name>
</gene>
<proteinExistence type="predicted"/>
<comment type="caution">
    <text evidence="1">The sequence shown here is derived from an EMBL/GenBank/DDBJ whole genome shotgun (WGS) entry which is preliminary data.</text>
</comment>